<dbReference type="Gene3D" id="3.60.21.10">
    <property type="match status" value="1"/>
</dbReference>
<evidence type="ECO:0000256" key="4">
    <source>
        <dbReference type="ARBA" id="ARBA00023136"/>
    </source>
</evidence>
<dbReference type="OrthoDB" id="9802481at2"/>
<dbReference type="AlphaFoldDB" id="A0A4Q1KPS9"/>
<keyword evidence="4" id="KW-0472">Membrane</keyword>
<dbReference type="Pfam" id="PF00149">
    <property type="entry name" value="Metallophos"/>
    <property type="match status" value="1"/>
</dbReference>
<dbReference type="InterPro" id="IPR004843">
    <property type="entry name" value="Calcineurin-like_PHP"/>
</dbReference>
<sequence>MLKKRKVEVVVISDVHLGTFGCHAKELYHYLSTIKPKTLILNGDIIDIWQFRKSYFPKSHLKVIKKIIDLASKGTEVYYITGNHDEMLRKFSDTKIGNFSIIDKLVLELDDKKAWIFHGDVFDASVQHSKWIAKLGGWGYDLLILANRSINWVLQKMGKEPYSFSKKIKANVKKAVKFISDFEVTASELAIENKYDYVICGHIHEPKMIRKVNKKGTTFYLNSGDWVENLTALEYNKKRWKLYRYDKDSNMIQEDFFEMETKLSEQLIASLLFSNK</sequence>
<dbReference type="PANTHER" id="PTHR34990">
    <property type="entry name" value="UDP-2,3-DIACYLGLUCOSAMINE HYDROLASE-RELATED"/>
    <property type="match status" value="1"/>
</dbReference>
<evidence type="ECO:0000256" key="1">
    <source>
        <dbReference type="ARBA" id="ARBA00022475"/>
    </source>
</evidence>
<dbReference type="GO" id="GO:0008758">
    <property type="term" value="F:UDP-2,3-diacylglucosamine hydrolase activity"/>
    <property type="evidence" value="ECO:0007669"/>
    <property type="project" value="TreeGrafter"/>
</dbReference>
<dbReference type="GO" id="GO:0009245">
    <property type="term" value="P:lipid A biosynthetic process"/>
    <property type="evidence" value="ECO:0007669"/>
    <property type="project" value="TreeGrafter"/>
</dbReference>
<evidence type="ECO:0000259" key="6">
    <source>
        <dbReference type="Pfam" id="PF00149"/>
    </source>
</evidence>
<reference evidence="8" key="1">
    <citation type="submission" date="2019-01" db="EMBL/GenBank/DDBJ databases">
        <title>Cytophagaceae bacterium strain CAR-16.</title>
        <authorList>
            <person name="Chen W.-M."/>
        </authorList>
    </citation>
    <scope>NUCLEOTIDE SEQUENCE [LARGE SCALE GENOMIC DNA]</scope>
    <source>
        <strain evidence="8">ICH-30</strain>
    </source>
</reference>
<keyword evidence="3" id="KW-0479">Metal-binding</keyword>
<gene>
    <name evidence="7" type="ORF">EQG68_10315</name>
</gene>
<dbReference type="GO" id="GO:0046872">
    <property type="term" value="F:metal ion binding"/>
    <property type="evidence" value="ECO:0007669"/>
    <property type="project" value="UniProtKB-KW"/>
</dbReference>
<dbReference type="CDD" id="cd07398">
    <property type="entry name" value="MPP_YbbF-LpxH"/>
    <property type="match status" value="1"/>
</dbReference>
<protein>
    <submittedName>
        <fullName evidence="7">UDP-2,3-diacylglucosamine diphosphatase</fullName>
    </submittedName>
</protein>
<organism evidence="7 8">
    <name type="scientific">Flavobacterium piscinae</name>
    <dbReference type="NCBI Taxonomy" id="2506424"/>
    <lineage>
        <taxon>Bacteria</taxon>
        <taxon>Pseudomonadati</taxon>
        <taxon>Bacteroidota</taxon>
        <taxon>Flavobacteriia</taxon>
        <taxon>Flavobacteriales</taxon>
        <taxon>Flavobacteriaceae</taxon>
        <taxon>Flavobacterium</taxon>
    </lineage>
</organism>
<dbReference type="SUPFAM" id="SSF56300">
    <property type="entry name" value="Metallo-dependent phosphatases"/>
    <property type="match status" value="1"/>
</dbReference>
<dbReference type="PANTHER" id="PTHR34990:SF2">
    <property type="entry name" value="BLL8164 PROTEIN"/>
    <property type="match status" value="1"/>
</dbReference>
<comment type="caution">
    <text evidence="7">The sequence shown here is derived from an EMBL/GenBank/DDBJ whole genome shotgun (WGS) entry which is preliminary data.</text>
</comment>
<dbReference type="InterPro" id="IPR029052">
    <property type="entry name" value="Metallo-depent_PP-like"/>
</dbReference>
<feature type="domain" description="Calcineurin-like phosphoesterase" evidence="6">
    <location>
        <begin position="9"/>
        <end position="206"/>
    </location>
</feature>
<keyword evidence="1" id="KW-1003">Cell membrane</keyword>
<name>A0A4Q1KPS9_9FLAO</name>
<evidence type="ECO:0000256" key="5">
    <source>
        <dbReference type="ARBA" id="ARBA00023211"/>
    </source>
</evidence>
<dbReference type="RefSeq" id="WP_129464810.1">
    <property type="nucleotide sequence ID" value="NZ_SBKQ01000010.1"/>
</dbReference>
<evidence type="ECO:0000256" key="2">
    <source>
        <dbReference type="ARBA" id="ARBA00022519"/>
    </source>
</evidence>
<dbReference type="Proteomes" id="UP000289734">
    <property type="component" value="Unassembled WGS sequence"/>
</dbReference>
<keyword evidence="2" id="KW-0997">Cell inner membrane</keyword>
<evidence type="ECO:0000313" key="7">
    <source>
        <dbReference type="EMBL" id="RXR31269.1"/>
    </source>
</evidence>
<accession>A0A4Q1KPS9</accession>
<dbReference type="GO" id="GO:0016020">
    <property type="term" value="C:membrane"/>
    <property type="evidence" value="ECO:0007669"/>
    <property type="project" value="GOC"/>
</dbReference>
<dbReference type="EMBL" id="SBKQ01000010">
    <property type="protein sequence ID" value="RXR31269.1"/>
    <property type="molecule type" value="Genomic_DNA"/>
</dbReference>
<evidence type="ECO:0000313" key="8">
    <source>
        <dbReference type="Proteomes" id="UP000289734"/>
    </source>
</evidence>
<keyword evidence="8" id="KW-1185">Reference proteome</keyword>
<dbReference type="InterPro" id="IPR043461">
    <property type="entry name" value="LpxH-like"/>
</dbReference>
<proteinExistence type="predicted"/>
<keyword evidence="5" id="KW-0464">Manganese</keyword>
<evidence type="ECO:0000256" key="3">
    <source>
        <dbReference type="ARBA" id="ARBA00022723"/>
    </source>
</evidence>